<evidence type="ECO:0000256" key="10">
    <source>
        <dbReference type="SAM" id="MobiDB-lite"/>
    </source>
</evidence>
<evidence type="ECO:0000256" key="8">
    <source>
        <dbReference type="ARBA" id="ARBA00061350"/>
    </source>
</evidence>
<keyword evidence="5" id="KW-0238">DNA-binding</keyword>
<evidence type="ECO:0000256" key="4">
    <source>
        <dbReference type="ARBA" id="ARBA00023016"/>
    </source>
</evidence>
<dbReference type="Gene3D" id="1.10.10.10">
    <property type="entry name" value="Winged helix-like DNA-binding domain superfamily/Winged helix DNA-binding domain"/>
    <property type="match status" value="1"/>
</dbReference>
<protein>
    <submittedName>
        <fullName evidence="12">Heat shock factor A1b</fullName>
    </submittedName>
</protein>
<dbReference type="GO" id="GO:0003700">
    <property type="term" value="F:DNA-binding transcription factor activity"/>
    <property type="evidence" value="ECO:0007669"/>
    <property type="project" value="InterPro"/>
</dbReference>
<dbReference type="FunFam" id="1.10.10.10:FF:000057">
    <property type="entry name" value="Heat shock transcription factor 1"/>
    <property type="match status" value="1"/>
</dbReference>
<dbReference type="SMART" id="SM00415">
    <property type="entry name" value="HSF"/>
    <property type="match status" value="1"/>
</dbReference>
<keyword evidence="3" id="KW-0805">Transcription regulation</keyword>
<dbReference type="PANTHER" id="PTHR10015:SF427">
    <property type="entry name" value="HEAT SHOCK FACTOR PROTEIN"/>
    <property type="match status" value="1"/>
</dbReference>
<proteinExistence type="evidence at transcript level"/>
<dbReference type="PANTHER" id="PTHR10015">
    <property type="entry name" value="HEAT SHOCK TRANSCRIPTION FACTOR"/>
    <property type="match status" value="1"/>
</dbReference>
<dbReference type="SUPFAM" id="SSF46785">
    <property type="entry name" value="Winged helix' DNA-binding domain"/>
    <property type="match status" value="1"/>
</dbReference>
<keyword evidence="4 12" id="KW-0346">Stress response</keyword>
<accession>A0A1B0VC55</accession>
<dbReference type="EMBL" id="KT283219">
    <property type="protein sequence ID" value="AMR72049.1"/>
    <property type="molecule type" value="mRNA"/>
</dbReference>
<dbReference type="GO" id="GO:0034605">
    <property type="term" value="P:cellular response to heat"/>
    <property type="evidence" value="ECO:0007669"/>
    <property type="project" value="TreeGrafter"/>
</dbReference>
<evidence type="ECO:0000256" key="3">
    <source>
        <dbReference type="ARBA" id="ARBA00023015"/>
    </source>
</evidence>
<dbReference type="GO" id="GO:0005634">
    <property type="term" value="C:nucleus"/>
    <property type="evidence" value="ECO:0007669"/>
    <property type="project" value="UniProtKB-SubCell"/>
</dbReference>
<sequence>MEGIEDTAAMINTATSIPPFLSKTYDMVDDPSTDHLVSWTAANNSFVVRNDAEFARDLLPLYFKHNNFSSFVRQLNTYGFKKVHPDRWEFANEGFLRGQKHLLKTVNRRKPATVQIHQQPAAVPAPRVKSSQVAPCVEVGNLGLGEEVERLKRDKNTLMQELISLRQEQQATDNQLQNVGQRVQGMEQRQQQMMSFLAKAMHSPGLLSQLVQHQNESNRRITGGNKKRRLPRQEDETLVGNFSSKTLDGQIVKYQPSMNEAAKAMLRQIMKMNISPRREPSMSNPDTFLIDNAPSTVLNGRNCSRNLGVTLSEVSPTSYMMAESGFPVTCQPIAAQVQPSPYVATDCVTATQISEENIYNLQEDTVLPEPTAMQGIVPLSTVEIPNANFMASETVNTDYMDMSVVDRAMPTESEAFSPEITPDADVLEDGEPNLPGINDVFWDKFFDTDEIDTSSVVGVAKDQEIQSGKGDGWDKVQHVSPIAPQQTGLEGMIG</sequence>
<dbReference type="GO" id="GO:0006357">
    <property type="term" value="P:regulation of transcription by RNA polymerase II"/>
    <property type="evidence" value="ECO:0007669"/>
    <property type="project" value="TreeGrafter"/>
</dbReference>
<dbReference type="AlphaFoldDB" id="A0A1B0VC55"/>
<keyword evidence="6" id="KW-0804">Transcription</keyword>
<keyword evidence="7" id="KW-0539">Nucleus</keyword>
<evidence type="ECO:0000256" key="6">
    <source>
        <dbReference type="ARBA" id="ARBA00023163"/>
    </source>
</evidence>
<keyword evidence="2" id="KW-0597">Phosphoprotein</keyword>
<comment type="subcellular location">
    <subcellularLocation>
        <location evidence="1">Nucleus</location>
    </subcellularLocation>
</comment>
<evidence type="ECO:0000256" key="5">
    <source>
        <dbReference type="ARBA" id="ARBA00023125"/>
    </source>
</evidence>
<dbReference type="GO" id="GO:0000978">
    <property type="term" value="F:RNA polymerase II cis-regulatory region sequence-specific DNA binding"/>
    <property type="evidence" value="ECO:0007669"/>
    <property type="project" value="TreeGrafter"/>
</dbReference>
<keyword evidence="9" id="KW-0175">Coiled coil</keyword>
<dbReference type="InterPro" id="IPR000232">
    <property type="entry name" value="HSF_DNA-bd"/>
</dbReference>
<evidence type="ECO:0000256" key="2">
    <source>
        <dbReference type="ARBA" id="ARBA00022553"/>
    </source>
</evidence>
<evidence type="ECO:0000259" key="11">
    <source>
        <dbReference type="PROSITE" id="PS00434"/>
    </source>
</evidence>
<feature type="region of interest" description="Disordered" evidence="10">
    <location>
        <begin position="215"/>
        <end position="234"/>
    </location>
</feature>
<dbReference type="PROSITE" id="PS00434">
    <property type="entry name" value="HSF_DOMAIN"/>
    <property type="match status" value="1"/>
</dbReference>
<evidence type="ECO:0000256" key="1">
    <source>
        <dbReference type="ARBA" id="ARBA00004123"/>
    </source>
</evidence>
<feature type="coiled-coil region" evidence="9">
    <location>
        <begin position="141"/>
        <end position="168"/>
    </location>
</feature>
<reference evidence="12" key="1">
    <citation type="submission" date="2015-07" db="EMBL/GenBank/DDBJ databases">
        <title>Identification, Isolation and Expression Analysis of Heat Shock Transcription Factor in Diploid Woodland Strawberry Fragaria vesca.</title>
        <authorList>
            <person name="Hu Y."/>
            <person name="Han Y."/>
            <person name="Wei W."/>
            <person name="Li Y."/>
            <person name="Zhang K."/>
            <person name="Gao Y."/>
            <person name="Zhao F."/>
            <person name="Feng J."/>
        </authorList>
    </citation>
    <scope>NUCLEOTIDE SEQUENCE</scope>
</reference>
<evidence type="ECO:0000313" key="12">
    <source>
        <dbReference type="EMBL" id="AMR72049.1"/>
    </source>
</evidence>
<feature type="domain" description="HSF-type DNA-binding" evidence="11">
    <location>
        <begin position="59"/>
        <end position="83"/>
    </location>
</feature>
<evidence type="ECO:0000256" key="9">
    <source>
        <dbReference type="SAM" id="Coils"/>
    </source>
</evidence>
<comment type="similarity">
    <text evidence="8">Belongs to the HSF family. Class A subfamily.</text>
</comment>
<name>A0A1B0VC55_FRAVE</name>
<dbReference type="InterPro" id="IPR036388">
    <property type="entry name" value="WH-like_DNA-bd_sf"/>
</dbReference>
<dbReference type="InterPro" id="IPR036390">
    <property type="entry name" value="WH_DNA-bd_sf"/>
</dbReference>
<organism evidence="12">
    <name type="scientific">Fragaria vesca</name>
    <name type="common">Woodland strawberry</name>
    <name type="synonym">Potentilla vesca</name>
    <dbReference type="NCBI Taxonomy" id="57918"/>
    <lineage>
        <taxon>Eukaryota</taxon>
        <taxon>Viridiplantae</taxon>
        <taxon>Streptophyta</taxon>
        <taxon>Embryophyta</taxon>
        <taxon>Tracheophyta</taxon>
        <taxon>Spermatophyta</taxon>
        <taxon>Magnoliopsida</taxon>
        <taxon>eudicotyledons</taxon>
        <taxon>Gunneridae</taxon>
        <taxon>Pentapetalae</taxon>
        <taxon>rosids</taxon>
        <taxon>fabids</taxon>
        <taxon>Rosales</taxon>
        <taxon>Rosaceae</taxon>
        <taxon>Rosoideae</taxon>
        <taxon>Potentilleae</taxon>
        <taxon>Fragariinae</taxon>
        <taxon>Fragaria</taxon>
    </lineage>
</organism>
<evidence type="ECO:0000256" key="7">
    <source>
        <dbReference type="ARBA" id="ARBA00023242"/>
    </source>
</evidence>
<dbReference type="Pfam" id="PF00447">
    <property type="entry name" value="HSF_DNA-bind"/>
    <property type="match status" value="1"/>
</dbReference>
<dbReference type="PRINTS" id="PR00056">
    <property type="entry name" value="HSFDOMAIN"/>
</dbReference>